<protein>
    <recommendedName>
        <fullName evidence="2">phosphoglycerate mutase (2,3-diphosphoglycerate-dependent)</fullName>
        <ecNumber evidence="2">5.4.2.11</ecNumber>
    </recommendedName>
</protein>
<dbReference type="SUPFAM" id="SSF53254">
    <property type="entry name" value="Phosphoglycerate mutase-like"/>
    <property type="match status" value="1"/>
</dbReference>
<dbReference type="SMART" id="SM00855">
    <property type="entry name" value="PGAM"/>
    <property type="match status" value="1"/>
</dbReference>
<dbReference type="GO" id="GO:0004619">
    <property type="term" value="F:phosphoglycerate mutase activity"/>
    <property type="evidence" value="ECO:0007669"/>
    <property type="project" value="UniProtKB-EC"/>
</dbReference>
<sequence length="201" mass="23128">MMKLYILRHGETQWNVQKRLQGASDTELNEKGIALAEKTGEALKEIPFYCCFTSPLKRAKDTAKLALGNREIPIYEDARIQEICFGEWEGENSSLLPQEMLYNFFHNTKDYRAPKGGEELAHICARTRDFWEDIIAREELQDKNILIASHGCAVRALLQNVYEDADIANFWHGKVPPNCSVNIVEMKENKAILLEEDVVYY</sequence>
<evidence type="ECO:0000256" key="1">
    <source>
        <dbReference type="ARBA" id="ARBA00006717"/>
    </source>
</evidence>
<dbReference type="EMBL" id="CACRSY010000016">
    <property type="protein sequence ID" value="VYT30979.1"/>
    <property type="molecule type" value="Genomic_DNA"/>
</dbReference>
<reference evidence="8" key="1">
    <citation type="submission" date="2019-11" db="EMBL/GenBank/DDBJ databases">
        <authorList>
            <person name="Feng L."/>
        </authorList>
    </citation>
    <scope>NUCLEOTIDE SEQUENCE</scope>
    <source>
        <strain evidence="8">BhanseniiLFYP23</strain>
    </source>
</reference>
<accession>A0A6N2VKJ1</accession>
<evidence type="ECO:0000313" key="8">
    <source>
        <dbReference type="EMBL" id="VYT30979.1"/>
    </source>
</evidence>
<feature type="active site" description="Tele-phosphohistidine intermediate" evidence="5">
    <location>
        <position position="9"/>
    </location>
</feature>
<dbReference type="CDD" id="cd07067">
    <property type="entry name" value="HP_PGM_like"/>
    <property type="match status" value="1"/>
</dbReference>
<evidence type="ECO:0000256" key="3">
    <source>
        <dbReference type="ARBA" id="ARBA00023152"/>
    </source>
</evidence>
<keyword evidence="3" id="KW-0324">Glycolysis</keyword>
<comment type="similarity">
    <text evidence="1">Belongs to the phosphoglycerate mutase family. BPG-dependent PGAM subfamily.</text>
</comment>
<organism evidence="8">
    <name type="scientific">Blautia hansenii</name>
    <name type="common">Ruminococcus hansenii</name>
    <dbReference type="NCBI Taxonomy" id="1322"/>
    <lineage>
        <taxon>Bacteria</taxon>
        <taxon>Bacillati</taxon>
        <taxon>Bacillota</taxon>
        <taxon>Clostridia</taxon>
        <taxon>Lachnospirales</taxon>
        <taxon>Lachnospiraceae</taxon>
        <taxon>Blautia</taxon>
    </lineage>
</organism>
<keyword evidence="4" id="KW-0413">Isomerase</keyword>
<dbReference type="PROSITE" id="PS00175">
    <property type="entry name" value="PG_MUTASE"/>
    <property type="match status" value="1"/>
</dbReference>
<name>A0A6N2VKJ1_BLAHA</name>
<dbReference type="EC" id="5.4.2.11" evidence="2"/>
<dbReference type="AlphaFoldDB" id="A0A6N2VKJ1"/>
<evidence type="ECO:0000256" key="5">
    <source>
        <dbReference type="PIRSR" id="PIRSR613078-1"/>
    </source>
</evidence>
<dbReference type="GO" id="GO:0016787">
    <property type="term" value="F:hydrolase activity"/>
    <property type="evidence" value="ECO:0007669"/>
    <property type="project" value="UniProtKB-KW"/>
</dbReference>
<dbReference type="InterPro" id="IPR001345">
    <property type="entry name" value="PG/BPGM_mutase_AS"/>
</dbReference>
<feature type="site" description="Transition state stabilizer" evidence="7">
    <location>
        <position position="150"/>
    </location>
</feature>
<proteinExistence type="inferred from homology"/>
<dbReference type="InterPro" id="IPR005952">
    <property type="entry name" value="Phosphogly_mut1"/>
</dbReference>
<dbReference type="InterPro" id="IPR013078">
    <property type="entry name" value="His_Pase_superF_clade-1"/>
</dbReference>
<keyword evidence="8" id="KW-0378">Hydrolase</keyword>
<evidence type="ECO:0000256" key="6">
    <source>
        <dbReference type="PIRSR" id="PIRSR613078-2"/>
    </source>
</evidence>
<evidence type="ECO:0000256" key="7">
    <source>
        <dbReference type="PIRSR" id="PIRSR613078-3"/>
    </source>
</evidence>
<dbReference type="Gene3D" id="3.40.50.1240">
    <property type="entry name" value="Phosphoglycerate mutase-like"/>
    <property type="match status" value="1"/>
</dbReference>
<dbReference type="PANTHER" id="PTHR11931">
    <property type="entry name" value="PHOSPHOGLYCERATE MUTASE"/>
    <property type="match status" value="1"/>
</dbReference>
<feature type="active site" description="Proton donor/acceptor" evidence="5">
    <location>
        <position position="82"/>
    </location>
</feature>
<feature type="binding site" evidence="6">
    <location>
        <position position="58"/>
    </location>
    <ligand>
        <name>substrate</name>
    </ligand>
</feature>
<dbReference type="RefSeq" id="WP_004222392.1">
    <property type="nucleotide sequence ID" value="NZ_CACRSY010000016.1"/>
</dbReference>
<dbReference type="GO" id="GO:0006096">
    <property type="term" value="P:glycolytic process"/>
    <property type="evidence" value="ECO:0007669"/>
    <property type="project" value="UniProtKB-KW"/>
</dbReference>
<dbReference type="Pfam" id="PF00300">
    <property type="entry name" value="His_Phos_1"/>
    <property type="match status" value="1"/>
</dbReference>
<evidence type="ECO:0000256" key="4">
    <source>
        <dbReference type="ARBA" id="ARBA00023235"/>
    </source>
</evidence>
<evidence type="ECO:0000256" key="2">
    <source>
        <dbReference type="ARBA" id="ARBA00012028"/>
    </source>
</evidence>
<dbReference type="InterPro" id="IPR029033">
    <property type="entry name" value="His_PPase_superfam"/>
</dbReference>
<feature type="binding site" evidence="6">
    <location>
        <begin position="8"/>
        <end position="15"/>
    </location>
    <ligand>
        <name>substrate</name>
    </ligand>
</feature>
<gene>
    <name evidence="8" type="primary">cobC</name>
    <name evidence="8" type="ORF">BHLFYP23_01179</name>
</gene>